<keyword evidence="2" id="KW-0805">Transcription regulation</keyword>
<dbReference type="PRINTS" id="PR00039">
    <property type="entry name" value="HTHLYSR"/>
</dbReference>
<dbReference type="OrthoDB" id="8579932at2"/>
<evidence type="ECO:0000256" key="3">
    <source>
        <dbReference type="ARBA" id="ARBA00023125"/>
    </source>
</evidence>
<gene>
    <name evidence="6" type="ORF">EBQ34_02465</name>
</gene>
<dbReference type="InterPro" id="IPR036388">
    <property type="entry name" value="WH-like_DNA-bd_sf"/>
</dbReference>
<proteinExistence type="inferred from homology"/>
<protein>
    <submittedName>
        <fullName evidence="6">LysR family transcriptional regulator</fullName>
    </submittedName>
</protein>
<keyword evidence="4" id="KW-0804">Transcription</keyword>
<dbReference type="GO" id="GO:0003700">
    <property type="term" value="F:DNA-binding transcription factor activity"/>
    <property type="evidence" value="ECO:0007669"/>
    <property type="project" value="InterPro"/>
</dbReference>
<dbReference type="SUPFAM" id="SSF53850">
    <property type="entry name" value="Periplasmic binding protein-like II"/>
    <property type="match status" value="1"/>
</dbReference>
<evidence type="ECO:0000256" key="4">
    <source>
        <dbReference type="ARBA" id="ARBA00023163"/>
    </source>
</evidence>
<dbReference type="EMBL" id="RDQJ01000002">
    <property type="protein sequence ID" value="RMX18636.1"/>
    <property type="molecule type" value="Genomic_DNA"/>
</dbReference>
<dbReference type="FunFam" id="1.10.10.10:FF:000001">
    <property type="entry name" value="LysR family transcriptional regulator"/>
    <property type="match status" value="1"/>
</dbReference>
<dbReference type="InterPro" id="IPR058163">
    <property type="entry name" value="LysR-type_TF_proteobact-type"/>
</dbReference>
<name>A0A3M6RTI2_9BURK</name>
<comment type="caution">
    <text evidence="6">The sequence shown here is derived from an EMBL/GenBank/DDBJ whole genome shotgun (WGS) entry which is preliminary data.</text>
</comment>
<dbReference type="PANTHER" id="PTHR30537">
    <property type="entry name" value="HTH-TYPE TRANSCRIPTIONAL REGULATOR"/>
    <property type="match status" value="1"/>
</dbReference>
<dbReference type="Pfam" id="PF03466">
    <property type="entry name" value="LysR_substrate"/>
    <property type="match status" value="1"/>
</dbReference>
<dbReference type="Gene3D" id="3.40.190.290">
    <property type="match status" value="1"/>
</dbReference>
<evidence type="ECO:0000256" key="2">
    <source>
        <dbReference type="ARBA" id="ARBA00023015"/>
    </source>
</evidence>
<keyword evidence="3" id="KW-0238">DNA-binding</keyword>
<reference evidence="6 7" key="1">
    <citation type="submission" date="2018-10" db="EMBL/GenBank/DDBJ databases">
        <title>Comamonadaceae CDC group NO-1 genome sequencing and assembly.</title>
        <authorList>
            <person name="Bernier A.-M."/>
            <person name="Bernard K."/>
        </authorList>
    </citation>
    <scope>NUCLEOTIDE SEQUENCE [LARGE SCALE GENOMIC DNA]</scope>
    <source>
        <strain evidence="6 7">NML180582</strain>
    </source>
</reference>
<feature type="domain" description="HTH lysR-type" evidence="5">
    <location>
        <begin position="10"/>
        <end position="67"/>
    </location>
</feature>
<accession>A0A3M6RTI2</accession>
<dbReference type="Proteomes" id="UP000275180">
    <property type="component" value="Unassembled WGS sequence"/>
</dbReference>
<dbReference type="RefSeq" id="WP_122244080.1">
    <property type="nucleotide sequence ID" value="NZ_RDQJ01000002.1"/>
</dbReference>
<evidence type="ECO:0000256" key="1">
    <source>
        <dbReference type="ARBA" id="ARBA00009437"/>
    </source>
</evidence>
<dbReference type="Pfam" id="PF00126">
    <property type="entry name" value="HTH_1"/>
    <property type="match status" value="1"/>
</dbReference>
<sequence length="296" mass="33080">MPADLPDTGLDWNDVLHFVTLVEQETLTAAAEALDVQHSTVSRRVAQLEASLGLRLFDRIGKRYWLTEDGQRLYAHARELAKDMRALQRLAHAQRQAITEVAVTAPPVVLRWLLLPRLAHFYATQPGIALRLQSSAELHDLHQRQADIALRLQRPEAPDLVVRRLRALHFGFYASAEYLRRTARGDWRFLTLCTHNRLSRWAQDTIGNGQVLLACNDFELIGQGIATGLGIGLLPVDSVAAGQNLTAVALHAAQPERYEQALYLVMHEDVRRSPKVRAVADFLVQALSSSSLEGKP</sequence>
<dbReference type="AlphaFoldDB" id="A0A3M6RTI2"/>
<dbReference type="GO" id="GO:0043565">
    <property type="term" value="F:sequence-specific DNA binding"/>
    <property type="evidence" value="ECO:0007669"/>
    <property type="project" value="TreeGrafter"/>
</dbReference>
<dbReference type="PANTHER" id="PTHR30537:SF3">
    <property type="entry name" value="TRANSCRIPTIONAL REGULATORY PROTEIN"/>
    <property type="match status" value="1"/>
</dbReference>
<dbReference type="Gene3D" id="1.10.10.10">
    <property type="entry name" value="Winged helix-like DNA-binding domain superfamily/Winged helix DNA-binding domain"/>
    <property type="match status" value="1"/>
</dbReference>
<dbReference type="GO" id="GO:0006351">
    <property type="term" value="P:DNA-templated transcription"/>
    <property type="evidence" value="ECO:0007669"/>
    <property type="project" value="TreeGrafter"/>
</dbReference>
<dbReference type="PROSITE" id="PS50931">
    <property type="entry name" value="HTH_LYSR"/>
    <property type="match status" value="1"/>
</dbReference>
<evidence type="ECO:0000313" key="6">
    <source>
        <dbReference type="EMBL" id="RMX18636.1"/>
    </source>
</evidence>
<evidence type="ECO:0000313" key="7">
    <source>
        <dbReference type="Proteomes" id="UP000275180"/>
    </source>
</evidence>
<dbReference type="InterPro" id="IPR005119">
    <property type="entry name" value="LysR_subst-bd"/>
</dbReference>
<dbReference type="InterPro" id="IPR036390">
    <property type="entry name" value="WH_DNA-bd_sf"/>
</dbReference>
<evidence type="ECO:0000259" key="5">
    <source>
        <dbReference type="PROSITE" id="PS50931"/>
    </source>
</evidence>
<dbReference type="SUPFAM" id="SSF46785">
    <property type="entry name" value="Winged helix' DNA-binding domain"/>
    <property type="match status" value="1"/>
</dbReference>
<comment type="similarity">
    <text evidence="1">Belongs to the LysR transcriptional regulatory family.</text>
</comment>
<organism evidence="6 7">
    <name type="scientific">Vandammella animalimorsus</name>
    <dbReference type="NCBI Taxonomy" id="2029117"/>
    <lineage>
        <taxon>Bacteria</taxon>
        <taxon>Pseudomonadati</taxon>
        <taxon>Pseudomonadota</taxon>
        <taxon>Betaproteobacteria</taxon>
        <taxon>Burkholderiales</taxon>
        <taxon>Comamonadaceae</taxon>
        <taxon>Vandammella</taxon>
    </lineage>
</organism>
<dbReference type="InterPro" id="IPR000847">
    <property type="entry name" value="LysR_HTH_N"/>
</dbReference>